<protein>
    <submittedName>
        <fullName evidence="1">Uncharacterized protein</fullName>
    </submittedName>
</protein>
<name>A0A3G2R2C7_9FIRM</name>
<dbReference type="AlphaFoldDB" id="A0A3G2R2C7"/>
<dbReference type="Proteomes" id="UP000280960">
    <property type="component" value="Chromosome"/>
</dbReference>
<organism evidence="1 2">
    <name type="scientific">Biomaibacter acetigenes</name>
    <dbReference type="NCBI Taxonomy" id="2316383"/>
    <lineage>
        <taxon>Bacteria</taxon>
        <taxon>Bacillati</taxon>
        <taxon>Bacillota</taxon>
        <taxon>Clostridia</taxon>
        <taxon>Thermosediminibacterales</taxon>
        <taxon>Tepidanaerobacteraceae</taxon>
        <taxon>Biomaibacter</taxon>
    </lineage>
</organism>
<accession>A0A3G2R2C7</accession>
<evidence type="ECO:0000313" key="2">
    <source>
        <dbReference type="Proteomes" id="UP000280960"/>
    </source>
</evidence>
<gene>
    <name evidence="1" type="ORF">D2962_01745</name>
</gene>
<dbReference type="KEGG" id="bacg:D2962_01745"/>
<evidence type="ECO:0000313" key="1">
    <source>
        <dbReference type="EMBL" id="AYO29499.1"/>
    </source>
</evidence>
<dbReference type="EMBL" id="CP033169">
    <property type="protein sequence ID" value="AYO29499.1"/>
    <property type="molecule type" value="Genomic_DNA"/>
</dbReference>
<sequence length="71" mass="7825">MGDIDIIAEISDMKIVDYRNTLALASLIEVLIEKGVIGKNDVALKARELDGICNKDLKKDGKNRALTRTKP</sequence>
<dbReference type="RefSeq" id="WP_122013917.1">
    <property type="nucleotide sequence ID" value="NZ_CP033169.1"/>
</dbReference>
<reference evidence="1 2" key="1">
    <citation type="submission" date="2018-10" db="EMBL/GenBank/DDBJ databases">
        <authorList>
            <person name="Zhang X."/>
        </authorList>
    </citation>
    <scope>NUCLEOTIDE SEQUENCE [LARGE SCALE GENOMIC DNA]</scope>
    <source>
        <strain evidence="1 2">SK-G1</strain>
    </source>
</reference>
<keyword evidence="2" id="KW-1185">Reference proteome</keyword>
<proteinExistence type="predicted"/>